<keyword evidence="6" id="KW-0503">Monooxygenase</keyword>
<reference evidence="6" key="2">
    <citation type="submission" date="2023-06" db="EMBL/GenBank/DDBJ databases">
        <authorList>
            <consortium name="Lawrence Berkeley National Laboratory"/>
            <person name="Haridas S."/>
            <person name="Hensen N."/>
            <person name="Bonometti L."/>
            <person name="Westerberg I."/>
            <person name="Brannstrom I.O."/>
            <person name="Guillou S."/>
            <person name="Cros-Aarteil S."/>
            <person name="Calhoun S."/>
            <person name="Kuo A."/>
            <person name="Mondo S."/>
            <person name="Pangilinan J."/>
            <person name="Riley R."/>
            <person name="Labutti K."/>
            <person name="Andreopoulos B."/>
            <person name="Lipzen A."/>
            <person name="Chen C."/>
            <person name="Yanf M."/>
            <person name="Daum C."/>
            <person name="Ng V."/>
            <person name="Clum A."/>
            <person name="Steindorff A."/>
            <person name="Ohm R."/>
            <person name="Martin F."/>
            <person name="Silar P."/>
            <person name="Natvig D."/>
            <person name="Lalanne C."/>
            <person name="Gautier V."/>
            <person name="Ament-Velasquez S.L."/>
            <person name="Kruys A."/>
            <person name="Hutchinson M.I."/>
            <person name="Powell A.J."/>
            <person name="Barry K."/>
            <person name="Miller A.N."/>
            <person name="Grigoriev I.V."/>
            <person name="Debuchy R."/>
            <person name="Gladieux P."/>
            <person name="Thoren M.H."/>
            <person name="Johannesson H."/>
        </authorList>
    </citation>
    <scope>NUCLEOTIDE SEQUENCE</scope>
    <source>
        <strain evidence="6">CBS 955.72</strain>
    </source>
</reference>
<dbReference type="PRINTS" id="PR00420">
    <property type="entry name" value="RNGMNOXGNASE"/>
</dbReference>
<dbReference type="GO" id="GO:0004497">
    <property type="term" value="F:monooxygenase activity"/>
    <property type="evidence" value="ECO:0007669"/>
    <property type="project" value="UniProtKB-KW"/>
</dbReference>
<dbReference type="GO" id="GO:0071949">
    <property type="term" value="F:FAD binding"/>
    <property type="evidence" value="ECO:0007669"/>
    <property type="project" value="InterPro"/>
</dbReference>
<evidence type="ECO:0000256" key="2">
    <source>
        <dbReference type="ARBA" id="ARBA00022630"/>
    </source>
</evidence>
<evidence type="ECO:0000256" key="3">
    <source>
        <dbReference type="ARBA" id="ARBA00022827"/>
    </source>
</evidence>
<name>A0AAJ0HKM7_9PEZI</name>
<proteinExistence type="inferred from homology"/>
<dbReference type="InterPro" id="IPR002938">
    <property type="entry name" value="FAD-bd"/>
</dbReference>
<dbReference type="InterPro" id="IPR036188">
    <property type="entry name" value="FAD/NAD-bd_sf"/>
</dbReference>
<dbReference type="AlphaFoldDB" id="A0AAJ0HKM7"/>
<evidence type="ECO:0000313" key="6">
    <source>
        <dbReference type="EMBL" id="KAK3356642.1"/>
    </source>
</evidence>
<evidence type="ECO:0000259" key="5">
    <source>
        <dbReference type="Pfam" id="PF01494"/>
    </source>
</evidence>
<dbReference type="GO" id="GO:0044550">
    <property type="term" value="P:secondary metabolite biosynthetic process"/>
    <property type="evidence" value="ECO:0007669"/>
    <property type="project" value="TreeGrafter"/>
</dbReference>
<evidence type="ECO:0000256" key="4">
    <source>
        <dbReference type="ARBA" id="ARBA00023002"/>
    </source>
</evidence>
<comment type="caution">
    <text evidence="6">The sequence shown here is derived from an EMBL/GenBank/DDBJ whole genome shotgun (WGS) entry which is preliminary data.</text>
</comment>
<reference evidence="6" key="1">
    <citation type="journal article" date="2023" name="Mol. Phylogenet. Evol.">
        <title>Genome-scale phylogeny and comparative genomics of the fungal order Sordariales.</title>
        <authorList>
            <person name="Hensen N."/>
            <person name="Bonometti L."/>
            <person name="Westerberg I."/>
            <person name="Brannstrom I.O."/>
            <person name="Guillou S."/>
            <person name="Cros-Aarteil S."/>
            <person name="Calhoun S."/>
            <person name="Haridas S."/>
            <person name="Kuo A."/>
            <person name="Mondo S."/>
            <person name="Pangilinan J."/>
            <person name="Riley R."/>
            <person name="LaButti K."/>
            <person name="Andreopoulos B."/>
            <person name="Lipzen A."/>
            <person name="Chen C."/>
            <person name="Yan M."/>
            <person name="Daum C."/>
            <person name="Ng V."/>
            <person name="Clum A."/>
            <person name="Steindorff A."/>
            <person name="Ohm R.A."/>
            <person name="Martin F."/>
            <person name="Silar P."/>
            <person name="Natvig D.O."/>
            <person name="Lalanne C."/>
            <person name="Gautier V."/>
            <person name="Ament-Velasquez S.L."/>
            <person name="Kruys A."/>
            <person name="Hutchinson M.I."/>
            <person name="Powell A.J."/>
            <person name="Barry K."/>
            <person name="Miller A.N."/>
            <person name="Grigoriev I.V."/>
            <person name="Debuchy R."/>
            <person name="Gladieux P."/>
            <person name="Hiltunen Thoren M."/>
            <person name="Johannesson H."/>
        </authorList>
    </citation>
    <scope>NUCLEOTIDE SEQUENCE</scope>
    <source>
        <strain evidence="6">CBS 955.72</strain>
    </source>
</reference>
<feature type="domain" description="FAD-binding" evidence="5">
    <location>
        <begin position="10"/>
        <end position="169"/>
    </location>
</feature>
<dbReference type="Proteomes" id="UP001275084">
    <property type="component" value="Unassembled WGS sequence"/>
</dbReference>
<dbReference type="PANTHER" id="PTHR46720:SF3">
    <property type="entry name" value="FAD-BINDING DOMAIN-CONTAINING PROTEIN-RELATED"/>
    <property type="match status" value="1"/>
</dbReference>
<keyword evidence="7" id="KW-1185">Reference proteome</keyword>
<dbReference type="Pfam" id="PF01494">
    <property type="entry name" value="FAD_binding_3"/>
    <property type="match status" value="1"/>
</dbReference>
<evidence type="ECO:0000256" key="1">
    <source>
        <dbReference type="ARBA" id="ARBA00007992"/>
    </source>
</evidence>
<organism evidence="6 7">
    <name type="scientific">Lasiosphaeria hispida</name>
    <dbReference type="NCBI Taxonomy" id="260671"/>
    <lineage>
        <taxon>Eukaryota</taxon>
        <taxon>Fungi</taxon>
        <taxon>Dikarya</taxon>
        <taxon>Ascomycota</taxon>
        <taxon>Pezizomycotina</taxon>
        <taxon>Sordariomycetes</taxon>
        <taxon>Sordariomycetidae</taxon>
        <taxon>Sordariales</taxon>
        <taxon>Lasiosphaeriaceae</taxon>
        <taxon>Lasiosphaeria</taxon>
    </lineage>
</organism>
<gene>
    <name evidence="6" type="ORF">B0T25DRAFT_565983</name>
</gene>
<comment type="similarity">
    <text evidence="1">Belongs to the paxM FAD-dependent monooxygenase family.</text>
</comment>
<accession>A0AAJ0HKM7</accession>
<protein>
    <submittedName>
        <fullName evidence="6">FAD-binding monooxygenase</fullName>
    </submittedName>
</protein>
<keyword evidence="2" id="KW-0285">Flavoprotein</keyword>
<dbReference type="Gene3D" id="3.50.50.60">
    <property type="entry name" value="FAD/NAD(P)-binding domain"/>
    <property type="match status" value="1"/>
</dbReference>
<keyword evidence="4" id="KW-0560">Oxidoreductase</keyword>
<dbReference type="InterPro" id="IPR051104">
    <property type="entry name" value="FAD_monoxygenase"/>
</dbReference>
<dbReference type="PANTHER" id="PTHR46720">
    <property type="entry name" value="HYDROXYLASE, PUTATIVE (AFU_ORTHOLOGUE AFUA_3G01460)-RELATED"/>
    <property type="match status" value="1"/>
</dbReference>
<dbReference type="EMBL" id="JAUIQD010000003">
    <property type="protein sequence ID" value="KAK3356642.1"/>
    <property type="molecule type" value="Genomic_DNA"/>
</dbReference>
<keyword evidence="3" id="KW-0274">FAD</keyword>
<sequence>MPSATSSKLRIAIIGAGPGGLSSAIALSELPDVDVRVYEKAGELTELGGGISVNHNGLKVLELLGLRDAVRGASTNPMVQRNAYTGEIVDAGQPHDPSNVYEARRIRRLVLQRALAARVPANLVDFNKKLASLEDIGADGVRVVFEDGTETTVDLVVGADGIRSLVRKHMYPNYALSYARQVGWRTLIPIDRLKHVPDLPLTTTSWWYGKAMSFWLSPVNEPPNLSDLEFTARVFNEPPIPGRTVSWGINVSNGEVFSRFTDVDPRLVEAFKQVPEGSWREFASFEGPVVDSLSAWDKLALVGDASHPSAGGFGAGSSFAMEDSWILARTIEYTRSKLMSAEPAEIVAGALKTFNTVRRPFYQAMWQFRQSQAKFLKEVGRKEYDDFDGDLRRRFASDGLGAKRGKGFLSFVYDSDIGKAWSEFLESDKT</sequence>
<dbReference type="SUPFAM" id="SSF51905">
    <property type="entry name" value="FAD/NAD(P)-binding domain"/>
    <property type="match status" value="1"/>
</dbReference>
<evidence type="ECO:0000313" key="7">
    <source>
        <dbReference type="Proteomes" id="UP001275084"/>
    </source>
</evidence>